<reference evidence="2 3" key="1">
    <citation type="submission" date="2017-04" db="EMBL/GenBank/DDBJ databases">
        <title>The whole genome sequencing and assembly of Halobacillus mangrovi strain.</title>
        <authorList>
            <person name="Lee S.-J."/>
            <person name="Park M.-K."/>
            <person name="Kim J.-Y."/>
            <person name="Lee Y.-J."/>
            <person name="Yi H."/>
            <person name="Bahn Y.-S."/>
            <person name="Kim J.F."/>
            <person name="Lee D.-W."/>
        </authorList>
    </citation>
    <scope>NUCLEOTIDE SEQUENCE [LARGE SCALE GENOMIC DNA]</scope>
    <source>
        <strain evidence="2 3">KTB 131</strain>
    </source>
</reference>
<dbReference type="EMBL" id="CP020772">
    <property type="protein sequence ID" value="ARI79244.1"/>
    <property type="molecule type" value="Genomic_DNA"/>
</dbReference>
<name>A0A1W6A158_9BACI</name>
<dbReference type="InterPro" id="IPR037126">
    <property type="entry name" value="PdaC/RsiV-like_sf"/>
</dbReference>
<dbReference type="Pfam" id="PF11738">
    <property type="entry name" value="DUF3298"/>
    <property type="match status" value="1"/>
</dbReference>
<gene>
    <name evidence="2" type="ORF">HM131_16190</name>
</gene>
<dbReference type="AlphaFoldDB" id="A0A1W6A158"/>
<dbReference type="Proteomes" id="UP000192527">
    <property type="component" value="Chromosome"/>
</dbReference>
<dbReference type="Gene3D" id="3.90.640.20">
    <property type="entry name" value="Heat-shock cognate protein, ATPase"/>
    <property type="match status" value="1"/>
</dbReference>
<dbReference type="KEGG" id="hmn:HM131_16190"/>
<evidence type="ECO:0000313" key="3">
    <source>
        <dbReference type="Proteomes" id="UP000192527"/>
    </source>
</evidence>
<evidence type="ECO:0000313" key="2">
    <source>
        <dbReference type="EMBL" id="ARI79244.1"/>
    </source>
</evidence>
<evidence type="ECO:0000259" key="1">
    <source>
        <dbReference type="Pfam" id="PF11738"/>
    </source>
</evidence>
<keyword evidence="3" id="KW-1185">Reference proteome</keyword>
<organism evidence="2 3">
    <name type="scientific">Halobacillus mangrovi</name>
    <dbReference type="NCBI Taxonomy" id="402384"/>
    <lineage>
        <taxon>Bacteria</taxon>
        <taxon>Bacillati</taxon>
        <taxon>Bacillota</taxon>
        <taxon>Bacilli</taxon>
        <taxon>Bacillales</taxon>
        <taxon>Bacillaceae</taxon>
        <taxon>Halobacillus</taxon>
    </lineage>
</organism>
<accession>A0A1W6A158</accession>
<dbReference type="InterPro" id="IPR021729">
    <property type="entry name" value="DUF3298"/>
</dbReference>
<sequence length="216" mass="25134">MISFLLFNHGGLVHAESLYQIRHKDQITQDWEIHADYPLFDHLENKELQEKVNMKIVLKLKNTLRSVQREASEVMGFPILYYEESSVFKNKEFYSVVMTTNISKGDQYQSRVTSINFSDEPGGDIHALKDYVYMDRLNKEVKAQMAQDQDTFNLQNFKEVREDTAFYVNEEKLVLVFNKYEVAAGVHGTPEVEVSLEKVKKEEKTDKTYAPLPPIV</sequence>
<dbReference type="Gene3D" id="3.30.565.40">
    <property type="entry name" value="Fervidobacterium nodosum Rt17-B1 like"/>
    <property type="match status" value="1"/>
</dbReference>
<protein>
    <recommendedName>
        <fullName evidence="1">DUF3298 domain-containing protein</fullName>
    </recommendedName>
</protein>
<dbReference type="OrthoDB" id="5637at2"/>
<feature type="domain" description="DUF3298" evidence="1">
    <location>
        <begin position="131"/>
        <end position="196"/>
    </location>
</feature>
<proteinExistence type="predicted"/>